<dbReference type="Pfam" id="PF06429">
    <property type="entry name" value="Flg_bbr_C"/>
    <property type="match status" value="1"/>
</dbReference>
<evidence type="ECO:0000313" key="6">
    <source>
        <dbReference type="EMBL" id="MBS4190118.1"/>
    </source>
</evidence>
<dbReference type="PROSITE" id="PS00588">
    <property type="entry name" value="FLAGELLA_BB_ROD"/>
    <property type="match status" value="1"/>
</dbReference>
<keyword evidence="6" id="KW-0282">Flagellum</keyword>
<dbReference type="PANTHER" id="PTHR30435:SF19">
    <property type="entry name" value="FLAGELLAR BASAL-BODY ROD PROTEIN FLGG"/>
    <property type="match status" value="1"/>
</dbReference>
<feature type="domain" description="Flagellar basal body rod protein N-terminal" evidence="3">
    <location>
        <begin position="7"/>
        <end position="35"/>
    </location>
</feature>
<evidence type="ECO:0000259" key="5">
    <source>
        <dbReference type="Pfam" id="PF22692"/>
    </source>
</evidence>
<evidence type="ECO:0000256" key="1">
    <source>
        <dbReference type="ARBA" id="ARBA00009677"/>
    </source>
</evidence>
<protein>
    <submittedName>
        <fullName evidence="6">Flagellar hook-basal body protein</fullName>
    </submittedName>
</protein>
<dbReference type="InterPro" id="IPR020013">
    <property type="entry name" value="Flagellar_FlgE/F/G"/>
</dbReference>
<keyword evidence="6" id="KW-0969">Cilium</keyword>
<evidence type="ECO:0000313" key="7">
    <source>
        <dbReference type="Proteomes" id="UP000681027"/>
    </source>
</evidence>
<dbReference type="SUPFAM" id="SSF117143">
    <property type="entry name" value="Flagellar hook protein flgE"/>
    <property type="match status" value="1"/>
</dbReference>
<name>A0ABS5NRN5_9BACI</name>
<dbReference type="RefSeq" id="WP_213101593.1">
    <property type="nucleotide sequence ID" value="NZ_JAGYPM010000002.1"/>
</dbReference>
<sequence length="280" mass="31094">MNRTMITAQNTLTQLQKQMDIVSNNMANIDTTGYKRREANFTDLLVQQFNNQTIPNAEGNRLTPNGIRVGAGAKLGQSQLVMTQGSLKTTDRPLDVAFTTSGQYFRVLEQGENGSAVRYTRDGAFYLTPLSQNETMLVTADGYPVLDENNNTITITGDVKEFKVTEQGRLIAKMNNGNTSEFNLGISLIKKPQFLEQKGGNLLGLPENFEELNTPVEDILTEMNGPLRNQIAVQQGALEQSNVDMAKEMTELINLQRSYQFQSRSISIADQMMGLVNGIR</sequence>
<dbReference type="InterPro" id="IPR001444">
    <property type="entry name" value="Flag_bb_rod_N"/>
</dbReference>
<dbReference type="InterPro" id="IPR037925">
    <property type="entry name" value="FlgE/F/G-like"/>
</dbReference>
<dbReference type="InterPro" id="IPR010930">
    <property type="entry name" value="Flg_bb/hook_C_dom"/>
</dbReference>
<organism evidence="6 7">
    <name type="scientific">Cytobacillus citreus</name>
    <dbReference type="NCBI Taxonomy" id="2833586"/>
    <lineage>
        <taxon>Bacteria</taxon>
        <taxon>Bacillati</taxon>
        <taxon>Bacillota</taxon>
        <taxon>Bacilli</taxon>
        <taxon>Bacillales</taxon>
        <taxon>Bacillaceae</taxon>
        <taxon>Cytobacillus</taxon>
    </lineage>
</organism>
<accession>A0ABS5NRN5</accession>
<dbReference type="PANTHER" id="PTHR30435">
    <property type="entry name" value="FLAGELLAR PROTEIN"/>
    <property type="match status" value="1"/>
</dbReference>
<dbReference type="InterPro" id="IPR019776">
    <property type="entry name" value="Flagellar_basal_body_rod_CS"/>
</dbReference>
<dbReference type="Pfam" id="PF00460">
    <property type="entry name" value="Flg_bb_rod"/>
    <property type="match status" value="1"/>
</dbReference>
<proteinExistence type="inferred from homology"/>
<evidence type="ECO:0000259" key="4">
    <source>
        <dbReference type="Pfam" id="PF06429"/>
    </source>
</evidence>
<evidence type="ECO:0000259" key="3">
    <source>
        <dbReference type="Pfam" id="PF00460"/>
    </source>
</evidence>
<feature type="domain" description="Flagellar basal-body/hook protein C-terminal" evidence="4">
    <location>
        <begin position="234"/>
        <end position="277"/>
    </location>
</feature>
<comment type="subcellular location">
    <subcellularLocation>
        <location evidence="2">Bacterial flagellum basal body</location>
    </subcellularLocation>
</comment>
<dbReference type="InterPro" id="IPR053967">
    <property type="entry name" value="LlgE_F_G-like_D1"/>
</dbReference>
<gene>
    <name evidence="6" type="ORF">KHA94_07860</name>
</gene>
<reference evidence="6 7" key="1">
    <citation type="submission" date="2021-05" db="EMBL/GenBank/DDBJ databases">
        <title>Novel Bacillus species.</title>
        <authorList>
            <person name="Liu G."/>
        </authorList>
    </citation>
    <scope>NUCLEOTIDE SEQUENCE [LARGE SCALE GENOMIC DNA]</scope>
    <source>
        <strain evidence="6 7">FJAT-49705</strain>
    </source>
</reference>
<feature type="domain" description="Flagellar hook protein FlgE/F/G-like D1" evidence="5">
    <location>
        <begin position="104"/>
        <end position="170"/>
    </location>
</feature>
<keyword evidence="6" id="KW-0966">Cell projection</keyword>
<dbReference type="Pfam" id="PF22692">
    <property type="entry name" value="LlgE_F_G_D1"/>
    <property type="match status" value="1"/>
</dbReference>
<comment type="similarity">
    <text evidence="1 2">Belongs to the flagella basal body rod proteins family.</text>
</comment>
<keyword evidence="7" id="KW-1185">Reference proteome</keyword>
<comment type="caution">
    <text evidence="6">The sequence shown here is derived from an EMBL/GenBank/DDBJ whole genome shotgun (WGS) entry which is preliminary data.</text>
</comment>
<evidence type="ECO:0000256" key="2">
    <source>
        <dbReference type="RuleBase" id="RU362116"/>
    </source>
</evidence>
<dbReference type="EMBL" id="JAGYPM010000002">
    <property type="protein sequence ID" value="MBS4190118.1"/>
    <property type="molecule type" value="Genomic_DNA"/>
</dbReference>
<keyword evidence="2" id="KW-0975">Bacterial flagellum</keyword>
<dbReference type="NCBIfam" id="TIGR03506">
    <property type="entry name" value="FlgEFG_subfam"/>
    <property type="match status" value="1"/>
</dbReference>
<dbReference type="Proteomes" id="UP000681027">
    <property type="component" value="Unassembled WGS sequence"/>
</dbReference>